<name>A0A1I7IHF6_9FLAO</name>
<accession>A0A1I7IHF6</accession>
<evidence type="ECO:0000313" key="1">
    <source>
        <dbReference type="EMBL" id="SFU72349.1"/>
    </source>
</evidence>
<dbReference type="Proteomes" id="UP000199138">
    <property type="component" value="Unassembled WGS sequence"/>
</dbReference>
<organism evidence="1 2">
    <name type="scientific">Pustulibacterium marinum</name>
    <dbReference type="NCBI Taxonomy" id="1224947"/>
    <lineage>
        <taxon>Bacteria</taxon>
        <taxon>Pseudomonadati</taxon>
        <taxon>Bacteroidota</taxon>
        <taxon>Flavobacteriia</taxon>
        <taxon>Flavobacteriales</taxon>
        <taxon>Flavobacteriaceae</taxon>
        <taxon>Pustulibacterium</taxon>
    </lineage>
</organism>
<proteinExistence type="predicted"/>
<gene>
    <name evidence="1" type="ORF">SAMN05216480_11652</name>
</gene>
<evidence type="ECO:0008006" key="3">
    <source>
        <dbReference type="Google" id="ProtNLM"/>
    </source>
</evidence>
<protein>
    <recommendedName>
        <fullName evidence="3">Lipoprotein</fullName>
    </recommendedName>
</protein>
<evidence type="ECO:0000313" key="2">
    <source>
        <dbReference type="Proteomes" id="UP000199138"/>
    </source>
</evidence>
<dbReference type="STRING" id="1224947.SAMN05216480_11652"/>
<reference evidence="1 2" key="1">
    <citation type="submission" date="2016-10" db="EMBL/GenBank/DDBJ databases">
        <authorList>
            <person name="de Groot N.N."/>
        </authorList>
    </citation>
    <scope>NUCLEOTIDE SEQUENCE [LARGE SCALE GENOMIC DNA]</scope>
    <source>
        <strain evidence="1 2">CGMCC 1.12333</strain>
    </source>
</reference>
<keyword evidence="2" id="KW-1185">Reference proteome</keyword>
<dbReference type="PROSITE" id="PS51257">
    <property type="entry name" value="PROKAR_LIPOPROTEIN"/>
    <property type="match status" value="1"/>
</dbReference>
<dbReference type="EMBL" id="FPBK01000016">
    <property type="protein sequence ID" value="SFU72349.1"/>
    <property type="molecule type" value="Genomic_DNA"/>
</dbReference>
<dbReference type="AlphaFoldDB" id="A0A1I7IHF6"/>
<sequence length="59" mass="6770">MKRFLMIVGLVSFFGMTSCKSGYCPRSGCNRYSKSIEKQSFDEKLQEDVCISEVENTNF</sequence>